<organism evidence="1 2">
    <name type="scientific">Rhodococcus rhodnii LMG 5362</name>
    <dbReference type="NCBI Taxonomy" id="1273125"/>
    <lineage>
        <taxon>Bacteria</taxon>
        <taxon>Bacillati</taxon>
        <taxon>Actinomycetota</taxon>
        <taxon>Actinomycetes</taxon>
        <taxon>Mycobacteriales</taxon>
        <taxon>Nocardiaceae</taxon>
        <taxon>Rhodococcus</taxon>
    </lineage>
</organism>
<protein>
    <submittedName>
        <fullName evidence="1">Uncharacterized protein</fullName>
    </submittedName>
</protein>
<accession>R7WQ12</accession>
<evidence type="ECO:0000313" key="1">
    <source>
        <dbReference type="EMBL" id="EOM77411.1"/>
    </source>
</evidence>
<comment type="caution">
    <text evidence="1">The sequence shown here is derived from an EMBL/GenBank/DDBJ whole genome shotgun (WGS) entry which is preliminary data.</text>
</comment>
<dbReference type="Proteomes" id="UP000013525">
    <property type="component" value="Unassembled WGS sequence"/>
</dbReference>
<gene>
    <name evidence="1" type="ORF">Rrhod_1217</name>
</gene>
<dbReference type="AlphaFoldDB" id="R7WQ12"/>
<sequence length="31" mass="3258">MNRAANSVAPVSYAGMAELLEYDMRTGGPGQ</sequence>
<evidence type="ECO:0000313" key="2">
    <source>
        <dbReference type="Proteomes" id="UP000013525"/>
    </source>
</evidence>
<proteinExistence type="predicted"/>
<dbReference type="EMBL" id="APMY01000041">
    <property type="protein sequence ID" value="EOM77411.1"/>
    <property type="molecule type" value="Genomic_DNA"/>
</dbReference>
<keyword evidence="2" id="KW-1185">Reference proteome</keyword>
<name>R7WQ12_9NOCA</name>
<reference evidence="1 2" key="1">
    <citation type="journal article" date="2013" name="Genome Announc.">
        <title>Draft Genome Sequence of Rhodococcus rhodnii Strain LMG5362, a Symbiont of Rhodnius prolixus (Hemiptera, Reduviidae, Triatominae), the Principle Vector of Trypanosoma cruzi.</title>
        <authorList>
            <person name="Pachebat J.A."/>
            <person name="van Keulen G."/>
            <person name="Whitten M.M."/>
            <person name="Girdwood S."/>
            <person name="Del Sol R."/>
            <person name="Dyson P.J."/>
            <person name="Facey P.D."/>
        </authorList>
    </citation>
    <scope>NUCLEOTIDE SEQUENCE [LARGE SCALE GENOMIC DNA]</scope>
    <source>
        <strain evidence="1 2">LMG 5362</strain>
    </source>
</reference>